<evidence type="ECO:0000313" key="7">
    <source>
        <dbReference type="Proteomes" id="UP001160625"/>
    </source>
</evidence>
<sequence length="420" mass="45544">MTDRRPVSRRDVLGGIAVAGALTARSAQARPAKGQDVVVVGAGVFGAWTALVLQHRGAKVLLLDAWGAAHSRASSGGETRLIRTEYGGDPLYTRWAWDSLAEWKALSARHESPLFHETGALYIYPKNDAKIDRSIALQRSMGIPVEKMAPDDLARRWPQMSFAGVGVGLLQPTMGALMARRAVQTLVADFVKAGGTFRQLSVEPPQAGGSKLTTIVATSRERLNADRFVFACGPWLAKLFPNVIGARIVPIRKDVFFFSPEAGDGRFAPPHMPAWVDAGDPDLHYGFPDIEARGFKIALDGPGEAVDPDTDDRRVGDRALADACAYLRRRFPALAERPLAEQRVCQYENTDDRNFLIDRHPAWADTWVVGGGSGHGFKHGLAVARYVADLMAGTGKIETRFALASHKAWQAASGRATGRA</sequence>
<name>A0ABT6MY12_9SPHN</name>
<dbReference type="InterPro" id="IPR006311">
    <property type="entry name" value="TAT_signal"/>
</dbReference>
<dbReference type="Gene3D" id="3.50.50.60">
    <property type="entry name" value="FAD/NAD(P)-binding domain"/>
    <property type="match status" value="1"/>
</dbReference>
<keyword evidence="2" id="KW-0285">Flavoprotein</keyword>
<evidence type="ECO:0000256" key="4">
    <source>
        <dbReference type="ARBA" id="ARBA00023002"/>
    </source>
</evidence>
<dbReference type="InterPro" id="IPR045170">
    <property type="entry name" value="MTOX"/>
</dbReference>
<proteinExistence type="predicted"/>
<dbReference type="Proteomes" id="UP001160625">
    <property type="component" value="Unassembled WGS sequence"/>
</dbReference>
<keyword evidence="3" id="KW-0274">FAD</keyword>
<keyword evidence="7" id="KW-1185">Reference proteome</keyword>
<feature type="domain" description="FAD dependent oxidoreductase" evidence="5">
    <location>
        <begin position="36"/>
        <end position="390"/>
    </location>
</feature>
<gene>
    <name evidence="6" type="ORF">QGN17_03040</name>
</gene>
<dbReference type="RefSeq" id="WP_281043039.1">
    <property type="nucleotide sequence ID" value="NZ_JARYGZ010000001.1"/>
</dbReference>
<dbReference type="Gene3D" id="3.30.9.10">
    <property type="entry name" value="D-Amino Acid Oxidase, subunit A, domain 2"/>
    <property type="match status" value="1"/>
</dbReference>
<organism evidence="6 7">
    <name type="scientific">Sphingomonas oryzagri</name>
    <dbReference type="NCBI Taxonomy" id="3042314"/>
    <lineage>
        <taxon>Bacteria</taxon>
        <taxon>Pseudomonadati</taxon>
        <taxon>Pseudomonadota</taxon>
        <taxon>Alphaproteobacteria</taxon>
        <taxon>Sphingomonadales</taxon>
        <taxon>Sphingomonadaceae</taxon>
        <taxon>Sphingomonas</taxon>
    </lineage>
</organism>
<accession>A0ABT6MY12</accession>
<comment type="cofactor">
    <cofactor evidence="1">
        <name>FAD</name>
        <dbReference type="ChEBI" id="CHEBI:57692"/>
    </cofactor>
</comment>
<keyword evidence="4" id="KW-0560">Oxidoreductase</keyword>
<evidence type="ECO:0000256" key="1">
    <source>
        <dbReference type="ARBA" id="ARBA00001974"/>
    </source>
</evidence>
<dbReference type="InterPro" id="IPR006076">
    <property type="entry name" value="FAD-dep_OxRdtase"/>
</dbReference>
<dbReference type="SUPFAM" id="SSF54373">
    <property type="entry name" value="FAD-linked reductases, C-terminal domain"/>
    <property type="match status" value="1"/>
</dbReference>
<dbReference type="PANTHER" id="PTHR10961:SF46">
    <property type="entry name" value="PEROXISOMAL SARCOSINE OXIDASE"/>
    <property type="match status" value="1"/>
</dbReference>
<dbReference type="EMBL" id="JARYGZ010000001">
    <property type="protein sequence ID" value="MDH7637697.1"/>
    <property type="molecule type" value="Genomic_DNA"/>
</dbReference>
<evidence type="ECO:0000256" key="3">
    <source>
        <dbReference type="ARBA" id="ARBA00022827"/>
    </source>
</evidence>
<dbReference type="InterPro" id="IPR036188">
    <property type="entry name" value="FAD/NAD-bd_sf"/>
</dbReference>
<evidence type="ECO:0000259" key="5">
    <source>
        <dbReference type="Pfam" id="PF01266"/>
    </source>
</evidence>
<evidence type="ECO:0000313" key="6">
    <source>
        <dbReference type="EMBL" id="MDH7637697.1"/>
    </source>
</evidence>
<dbReference type="SUPFAM" id="SSF51905">
    <property type="entry name" value="FAD/NAD(P)-binding domain"/>
    <property type="match status" value="1"/>
</dbReference>
<dbReference type="PROSITE" id="PS51318">
    <property type="entry name" value="TAT"/>
    <property type="match status" value="1"/>
</dbReference>
<protein>
    <submittedName>
        <fullName evidence="6">FAD-dependent oxidoreductase</fullName>
    </submittedName>
</protein>
<dbReference type="Pfam" id="PF01266">
    <property type="entry name" value="DAO"/>
    <property type="match status" value="1"/>
</dbReference>
<evidence type="ECO:0000256" key="2">
    <source>
        <dbReference type="ARBA" id="ARBA00022630"/>
    </source>
</evidence>
<comment type="caution">
    <text evidence="6">The sequence shown here is derived from an EMBL/GenBank/DDBJ whole genome shotgun (WGS) entry which is preliminary data.</text>
</comment>
<reference evidence="6" key="1">
    <citation type="submission" date="2023-04" db="EMBL/GenBank/DDBJ databases">
        <title>Sphingomonas sp. MAHUQ-71 isolated from rice field.</title>
        <authorList>
            <person name="Huq M.A."/>
        </authorList>
    </citation>
    <scope>NUCLEOTIDE SEQUENCE</scope>
    <source>
        <strain evidence="6">MAHUQ-71</strain>
    </source>
</reference>
<dbReference type="PANTHER" id="PTHR10961">
    <property type="entry name" value="PEROXISOMAL SARCOSINE OXIDASE"/>
    <property type="match status" value="1"/>
</dbReference>